<organism evidence="1 2">
    <name type="scientific">Neophaeococcomyces mojaviensis</name>
    <dbReference type="NCBI Taxonomy" id="3383035"/>
    <lineage>
        <taxon>Eukaryota</taxon>
        <taxon>Fungi</taxon>
        <taxon>Dikarya</taxon>
        <taxon>Ascomycota</taxon>
        <taxon>Pezizomycotina</taxon>
        <taxon>Eurotiomycetes</taxon>
        <taxon>Chaetothyriomycetidae</taxon>
        <taxon>Chaetothyriales</taxon>
        <taxon>Chaetothyriales incertae sedis</taxon>
        <taxon>Neophaeococcomyces</taxon>
    </lineage>
</organism>
<keyword evidence="2" id="KW-1185">Reference proteome</keyword>
<comment type="caution">
    <text evidence="1">The sequence shown here is derived from an EMBL/GenBank/DDBJ whole genome shotgun (WGS) entry which is preliminary data.</text>
</comment>
<accession>A0ACC3A237</accession>
<name>A0ACC3A237_9EURO</name>
<evidence type="ECO:0000313" key="2">
    <source>
        <dbReference type="Proteomes" id="UP001172386"/>
    </source>
</evidence>
<sequence length="88" mass="9289">LDYVEGSHWKTAEEWAEFDAKQWARQVGKNSRAVSATPSGDVSVSELLRDSLNDPSNVGTADEGGGTNAGGTAFGKAMNALYLSNVNI</sequence>
<gene>
    <name evidence="1" type="ORF">H2198_006730</name>
</gene>
<evidence type="ECO:0000313" key="1">
    <source>
        <dbReference type="EMBL" id="KAJ9654213.1"/>
    </source>
</evidence>
<feature type="non-terminal residue" evidence="1">
    <location>
        <position position="1"/>
    </location>
</feature>
<protein>
    <submittedName>
        <fullName evidence="1">Uncharacterized protein</fullName>
    </submittedName>
</protein>
<proteinExistence type="predicted"/>
<dbReference type="Proteomes" id="UP001172386">
    <property type="component" value="Unassembled WGS sequence"/>
</dbReference>
<dbReference type="EMBL" id="JAPDRQ010000128">
    <property type="protein sequence ID" value="KAJ9654213.1"/>
    <property type="molecule type" value="Genomic_DNA"/>
</dbReference>
<reference evidence="1" key="1">
    <citation type="submission" date="2022-10" db="EMBL/GenBank/DDBJ databases">
        <title>Culturing micro-colonial fungi from biological soil crusts in the Mojave desert and describing Neophaeococcomyces mojavensis, and introducing the new genera and species Taxawa tesnikishii.</title>
        <authorList>
            <person name="Kurbessoian T."/>
            <person name="Stajich J.E."/>
        </authorList>
    </citation>
    <scope>NUCLEOTIDE SEQUENCE</scope>
    <source>
        <strain evidence="1">JES_112</strain>
    </source>
</reference>